<protein>
    <submittedName>
        <fullName evidence="3">CPBP family intramembrane metalloprotease</fullName>
    </submittedName>
</protein>
<feature type="transmembrane region" description="Helical" evidence="1">
    <location>
        <begin position="43"/>
        <end position="64"/>
    </location>
</feature>
<feature type="transmembrane region" description="Helical" evidence="1">
    <location>
        <begin position="84"/>
        <end position="106"/>
    </location>
</feature>
<dbReference type="Pfam" id="PF02517">
    <property type="entry name" value="Rce1-like"/>
    <property type="match status" value="1"/>
</dbReference>
<feature type="transmembrane region" description="Helical" evidence="1">
    <location>
        <begin position="207"/>
        <end position="225"/>
    </location>
</feature>
<dbReference type="PANTHER" id="PTHR39430">
    <property type="entry name" value="MEMBRANE-ASSOCIATED PROTEASE-RELATED"/>
    <property type="match status" value="1"/>
</dbReference>
<gene>
    <name evidence="3" type="ORF">EW093_09640</name>
</gene>
<feature type="domain" description="CAAX prenyl protease 2/Lysostaphin resistance protein A-like" evidence="2">
    <location>
        <begin position="120"/>
        <end position="218"/>
    </location>
</feature>
<keyword evidence="1" id="KW-0472">Membrane</keyword>
<evidence type="ECO:0000313" key="4">
    <source>
        <dbReference type="Proteomes" id="UP000323824"/>
    </source>
</evidence>
<dbReference type="RefSeq" id="WP_149568200.1">
    <property type="nucleotide sequence ID" value="NZ_CP035807.1"/>
</dbReference>
<dbReference type="EMBL" id="CP035807">
    <property type="protein sequence ID" value="QEN04959.1"/>
    <property type="molecule type" value="Genomic_DNA"/>
</dbReference>
<dbReference type="AlphaFoldDB" id="A0A5C1QDA8"/>
<keyword evidence="1" id="KW-1133">Transmembrane helix</keyword>
<organism evidence="3 4">
    <name type="scientific">Thiospirochaeta perfilievii</name>
    <dbReference type="NCBI Taxonomy" id="252967"/>
    <lineage>
        <taxon>Bacteria</taxon>
        <taxon>Pseudomonadati</taxon>
        <taxon>Spirochaetota</taxon>
        <taxon>Spirochaetia</taxon>
        <taxon>Spirochaetales</taxon>
        <taxon>Spirochaetaceae</taxon>
        <taxon>Thiospirochaeta</taxon>
    </lineage>
</organism>
<evidence type="ECO:0000313" key="3">
    <source>
        <dbReference type="EMBL" id="QEN04959.1"/>
    </source>
</evidence>
<feature type="transmembrane region" description="Helical" evidence="1">
    <location>
        <begin position="245"/>
        <end position="262"/>
    </location>
</feature>
<keyword evidence="4" id="KW-1185">Reference proteome</keyword>
<accession>A0A5C1QDA8</accession>
<keyword evidence="3" id="KW-0645">Protease</keyword>
<dbReference type="PANTHER" id="PTHR39430:SF1">
    <property type="entry name" value="PROTEASE"/>
    <property type="match status" value="1"/>
</dbReference>
<feature type="transmembrane region" description="Helical" evidence="1">
    <location>
        <begin position="157"/>
        <end position="174"/>
    </location>
</feature>
<dbReference type="InterPro" id="IPR003675">
    <property type="entry name" value="Rce1/LyrA-like_dom"/>
</dbReference>
<evidence type="ECO:0000256" key="1">
    <source>
        <dbReference type="SAM" id="Phobius"/>
    </source>
</evidence>
<keyword evidence="3" id="KW-0482">Metalloprotease</keyword>
<name>A0A5C1QDA8_9SPIO</name>
<reference evidence="3 4" key="1">
    <citation type="submission" date="2019-02" db="EMBL/GenBank/DDBJ databases">
        <authorList>
            <person name="Fomenkov A."/>
            <person name="Dubinina G."/>
            <person name="Grabovich M."/>
            <person name="Vincze T."/>
            <person name="Roberts R.J."/>
        </authorList>
    </citation>
    <scope>NUCLEOTIDE SEQUENCE [LARGE SCALE GENOMIC DNA]</scope>
    <source>
        <strain evidence="3 4">P</strain>
    </source>
</reference>
<evidence type="ECO:0000259" key="2">
    <source>
        <dbReference type="Pfam" id="PF02517"/>
    </source>
</evidence>
<dbReference type="GO" id="GO:0008237">
    <property type="term" value="F:metallopeptidase activity"/>
    <property type="evidence" value="ECO:0007669"/>
    <property type="project" value="UniProtKB-KW"/>
</dbReference>
<reference evidence="3 4" key="2">
    <citation type="submission" date="2019-09" db="EMBL/GenBank/DDBJ databases">
        <title>Complete Genome Sequence and Methylome Analysis of free living Spirochaetas.</title>
        <authorList>
            <person name="Leshcheva N."/>
            <person name="Mikheeva N."/>
        </authorList>
    </citation>
    <scope>NUCLEOTIDE SEQUENCE [LARGE SCALE GENOMIC DNA]</scope>
    <source>
        <strain evidence="3 4">P</strain>
    </source>
</reference>
<dbReference type="Proteomes" id="UP000323824">
    <property type="component" value="Chromosome"/>
</dbReference>
<dbReference type="GO" id="GO:0004175">
    <property type="term" value="F:endopeptidase activity"/>
    <property type="evidence" value="ECO:0007669"/>
    <property type="project" value="UniProtKB-ARBA"/>
</dbReference>
<sequence length="269" mass="31033">MPKNMWYNYLIGGVLGLLLFISLNPIFLIPISRLGYIKDINSFIGVNLSFFPLIISILVIIKFYHKRKLVNFINRENSINTKRFLRGFVIWFILQSTTLIYNLIFFKNQLSFNFNPSKFLIFLLLSISLTPIQVASEEFLFRGYLIDFLRSFSKNKLFIILASSLLFALPHLKNPEVKNSTFTFFLIYLTMAITFSYITVKYRGLEYSFGVHLANNLFAINIVNYPDSPLPSSPIFLLSNGIAPLPTLLQTLLFSALLVIIIKKLEKNN</sequence>
<keyword evidence="3" id="KW-0378">Hydrolase</keyword>
<feature type="transmembrane region" description="Helical" evidence="1">
    <location>
        <begin position="180"/>
        <end position="200"/>
    </location>
</feature>
<dbReference type="GO" id="GO:0006508">
    <property type="term" value="P:proteolysis"/>
    <property type="evidence" value="ECO:0007669"/>
    <property type="project" value="UniProtKB-KW"/>
</dbReference>
<feature type="transmembrane region" description="Helical" evidence="1">
    <location>
        <begin position="118"/>
        <end position="136"/>
    </location>
</feature>
<dbReference type="GO" id="GO:0080120">
    <property type="term" value="P:CAAX-box protein maturation"/>
    <property type="evidence" value="ECO:0007669"/>
    <property type="project" value="UniProtKB-ARBA"/>
</dbReference>
<dbReference type="OrthoDB" id="370834at2"/>
<feature type="transmembrane region" description="Helical" evidence="1">
    <location>
        <begin position="7"/>
        <end position="31"/>
    </location>
</feature>
<keyword evidence="1" id="KW-0812">Transmembrane</keyword>
<proteinExistence type="predicted"/>
<dbReference type="KEGG" id="sper:EW093_09640"/>